<evidence type="ECO:0000313" key="1">
    <source>
        <dbReference type="EMBL" id="RAK57087.1"/>
    </source>
</evidence>
<proteinExistence type="predicted"/>
<gene>
    <name evidence="1" type="ORF">DJ018_03775</name>
</gene>
<protein>
    <submittedName>
        <fullName evidence="1">Uncharacterized protein</fullName>
    </submittedName>
</protein>
<reference evidence="2" key="1">
    <citation type="submission" date="2018-05" db="EMBL/GenBank/DDBJ databases">
        <authorList>
            <person name="Li X."/>
        </authorList>
    </citation>
    <scope>NUCLEOTIDE SEQUENCE [LARGE SCALE GENOMIC DNA]</scope>
    <source>
        <strain evidence="2">YIM 73061</strain>
    </source>
</reference>
<dbReference type="InterPro" id="IPR046237">
    <property type="entry name" value="DUF6270"/>
</dbReference>
<dbReference type="EMBL" id="QFYR01000001">
    <property type="protein sequence ID" value="RAK57087.1"/>
    <property type="molecule type" value="Genomic_DNA"/>
</dbReference>
<dbReference type="AlphaFoldDB" id="A0A328AR31"/>
<accession>A0A328AR31</accession>
<name>A0A328AR31_9CAUL</name>
<organism evidence="1 2">
    <name type="scientific">Phenylobacterium deserti</name>
    <dbReference type="NCBI Taxonomy" id="1914756"/>
    <lineage>
        <taxon>Bacteria</taxon>
        <taxon>Pseudomonadati</taxon>
        <taxon>Pseudomonadota</taxon>
        <taxon>Alphaproteobacteria</taxon>
        <taxon>Caulobacterales</taxon>
        <taxon>Caulobacteraceae</taxon>
        <taxon>Phenylobacterium</taxon>
    </lineage>
</organism>
<dbReference type="Pfam" id="PF19786">
    <property type="entry name" value="DUF6270"/>
    <property type="match status" value="1"/>
</dbReference>
<sequence length="243" mass="27759">MGLEDVVKPHLLYLARGSFASLFAPPVPGLAAPETAPADLTPWEFRVIYDDLLKRAAEKLVAFAPTHLVVDFIEERFDLLVGTGTAATYSWELHRAGLRDQPPLDTFTHLSRHAPEAFDLWRSGLEAFVRFLRETLPNTRLIFHDARWALDYMEDGQRRPFDPDRVIWPGIPANIDDHNQLLERYSQAMRQAAPNAFYVRAPADLTLGDAAHRWGLSPFHYGEAYYRYVWRRLGELGVEFSPA</sequence>
<keyword evidence="2" id="KW-1185">Reference proteome</keyword>
<comment type="caution">
    <text evidence="1">The sequence shown here is derived from an EMBL/GenBank/DDBJ whole genome shotgun (WGS) entry which is preliminary data.</text>
</comment>
<dbReference type="Proteomes" id="UP000249725">
    <property type="component" value="Unassembled WGS sequence"/>
</dbReference>
<evidence type="ECO:0000313" key="2">
    <source>
        <dbReference type="Proteomes" id="UP000249725"/>
    </source>
</evidence>